<organism evidence="3 4">
    <name type="scientific">Ceutorhynchus assimilis</name>
    <name type="common">cabbage seed weevil</name>
    <dbReference type="NCBI Taxonomy" id="467358"/>
    <lineage>
        <taxon>Eukaryota</taxon>
        <taxon>Metazoa</taxon>
        <taxon>Ecdysozoa</taxon>
        <taxon>Arthropoda</taxon>
        <taxon>Hexapoda</taxon>
        <taxon>Insecta</taxon>
        <taxon>Pterygota</taxon>
        <taxon>Neoptera</taxon>
        <taxon>Endopterygota</taxon>
        <taxon>Coleoptera</taxon>
        <taxon>Polyphaga</taxon>
        <taxon>Cucujiformia</taxon>
        <taxon>Curculionidae</taxon>
        <taxon>Ceutorhynchinae</taxon>
        <taxon>Ceutorhynchus</taxon>
    </lineage>
</organism>
<gene>
    <name evidence="3" type="ORF">CEUTPL_LOCUS773</name>
</gene>
<accession>A0A9P0DCC6</accession>
<keyword evidence="2" id="KW-0732">Signal</keyword>
<keyword evidence="1" id="KW-0812">Transmembrane</keyword>
<proteinExistence type="predicted"/>
<reference evidence="3" key="1">
    <citation type="submission" date="2022-01" db="EMBL/GenBank/DDBJ databases">
        <authorList>
            <person name="King R."/>
        </authorList>
    </citation>
    <scope>NUCLEOTIDE SEQUENCE</scope>
</reference>
<dbReference type="EMBL" id="OU892277">
    <property type="protein sequence ID" value="CAH1121666.1"/>
    <property type="molecule type" value="Genomic_DNA"/>
</dbReference>
<evidence type="ECO:0000313" key="4">
    <source>
        <dbReference type="Proteomes" id="UP001152799"/>
    </source>
</evidence>
<feature type="chain" id="PRO_5040304422" description="CUB domain-containing protein" evidence="2">
    <location>
        <begin position="23"/>
        <end position="367"/>
    </location>
</feature>
<protein>
    <recommendedName>
        <fullName evidence="5">CUB domain-containing protein</fullName>
    </recommendedName>
</protein>
<dbReference type="AlphaFoldDB" id="A0A9P0DCC6"/>
<dbReference type="Proteomes" id="UP001152799">
    <property type="component" value="Chromosome 1"/>
</dbReference>
<keyword evidence="1" id="KW-1133">Transmembrane helix</keyword>
<evidence type="ECO:0008006" key="5">
    <source>
        <dbReference type="Google" id="ProtNLM"/>
    </source>
</evidence>
<keyword evidence="4" id="KW-1185">Reference proteome</keyword>
<evidence type="ECO:0000313" key="3">
    <source>
        <dbReference type="EMBL" id="CAH1121666.1"/>
    </source>
</evidence>
<feature type="signal peptide" evidence="2">
    <location>
        <begin position="1"/>
        <end position="22"/>
    </location>
</feature>
<feature type="transmembrane region" description="Helical" evidence="1">
    <location>
        <begin position="260"/>
        <end position="282"/>
    </location>
</feature>
<name>A0A9P0DCC6_9CUCU</name>
<evidence type="ECO:0000256" key="2">
    <source>
        <dbReference type="SAM" id="SignalP"/>
    </source>
</evidence>
<keyword evidence="1" id="KW-0472">Membrane</keyword>
<dbReference type="OrthoDB" id="47276at2759"/>
<sequence>MEIFQATANLIMLLGAFILVFAKQSTEQPKELSLGDIKLCSPINTKLKVRYESLLVTEGRTNSHSLPWVVPEICKFEFQSVYPHGGALAVIQKMQLRRNFTNGECIDYIQFRSKQGVSSQRFCGFLDARLNMNYNVVNAPDAVYPQYFPLSFSNSFVDVDGELDVVIYIAKQPLEPEERTEFAIIFNSYQDCAKDYHIKHVSLKNCIENLWNNDSVRVCLNAMYFGDGYINCPYFGCVDEGGCLLLPIKPEGKASVGNRVIIGSISTLGILFIVFILIIWVLRKFRLFCWAEAFAHPSSTPENNRNSRVIEMNEQTGARLAETTSNVQPTAPHLADNKDLPPSYESLFPDTVSTRFANNFTANIWHD</sequence>
<evidence type="ECO:0000256" key="1">
    <source>
        <dbReference type="SAM" id="Phobius"/>
    </source>
</evidence>